<evidence type="ECO:0000256" key="7">
    <source>
        <dbReference type="ARBA" id="ARBA00023077"/>
    </source>
</evidence>
<keyword evidence="3 10" id="KW-1134">Transmembrane beta strand</keyword>
<feature type="domain" description="TonB-dependent receptor plug" evidence="15">
    <location>
        <begin position="42"/>
        <end position="150"/>
    </location>
</feature>
<dbReference type="GO" id="GO:0009279">
    <property type="term" value="C:cell outer membrane"/>
    <property type="evidence" value="ECO:0007669"/>
    <property type="project" value="UniProtKB-SubCell"/>
</dbReference>
<keyword evidence="4 10" id="KW-0812">Transmembrane</keyword>
<feature type="region of interest" description="Disordered" evidence="12">
    <location>
        <begin position="208"/>
        <end position="240"/>
    </location>
</feature>
<evidence type="ECO:0000256" key="11">
    <source>
        <dbReference type="RuleBase" id="RU003357"/>
    </source>
</evidence>
<evidence type="ECO:0000256" key="9">
    <source>
        <dbReference type="ARBA" id="ARBA00023237"/>
    </source>
</evidence>
<keyword evidence="17" id="KW-1185">Reference proteome</keyword>
<dbReference type="PANTHER" id="PTHR30069:SF53">
    <property type="entry name" value="COLICIN I RECEPTOR-RELATED"/>
    <property type="match status" value="1"/>
</dbReference>
<protein>
    <submittedName>
        <fullName evidence="16">TonB-dependent receptor</fullName>
    </submittedName>
</protein>
<feature type="signal peptide" evidence="13">
    <location>
        <begin position="1"/>
        <end position="20"/>
    </location>
</feature>
<dbReference type="InterPro" id="IPR036942">
    <property type="entry name" value="Beta-barrel_TonB_sf"/>
</dbReference>
<evidence type="ECO:0000256" key="2">
    <source>
        <dbReference type="ARBA" id="ARBA00022448"/>
    </source>
</evidence>
<dbReference type="Proteomes" id="UP000477680">
    <property type="component" value="Chromosome"/>
</dbReference>
<dbReference type="KEGG" id="kim:G3T16_12480"/>
<comment type="similarity">
    <text evidence="10 11">Belongs to the TonB-dependent receptor family.</text>
</comment>
<evidence type="ECO:0000313" key="16">
    <source>
        <dbReference type="EMBL" id="QIB66105.1"/>
    </source>
</evidence>
<accession>A0A6C0U6N9</accession>
<organism evidence="16 17">
    <name type="scientific">Kineobactrum salinum</name>
    <dbReference type="NCBI Taxonomy" id="2708301"/>
    <lineage>
        <taxon>Bacteria</taxon>
        <taxon>Pseudomonadati</taxon>
        <taxon>Pseudomonadota</taxon>
        <taxon>Gammaproteobacteria</taxon>
        <taxon>Cellvibrionales</taxon>
        <taxon>Halieaceae</taxon>
        <taxon>Kineobactrum</taxon>
    </lineage>
</organism>
<evidence type="ECO:0000256" key="12">
    <source>
        <dbReference type="SAM" id="MobiDB-lite"/>
    </source>
</evidence>
<dbReference type="PROSITE" id="PS52016">
    <property type="entry name" value="TONB_DEPENDENT_REC_3"/>
    <property type="match status" value="1"/>
</dbReference>
<evidence type="ECO:0000256" key="4">
    <source>
        <dbReference type="ARBA" id="ARBA00022692"/>
    </source>
</evidence>
<evidence type="ECO:0000256" key="6">
    <source>
        <dbReference type="ARBA" id="ARBA00023065"/>
    </source>
</evidence>
<evidence type="ECO:0000256" key="5">
    <source>
        <dbReference type="ARBA" id="ARBA00022729"/>
    </source>
</evidence>
<keyword evidence="7 11" id="KW-0798">TonB box</keyword>
<dbReference type="EMBL" id="CP048711">
    <property type="protein sequence ID" value="QIB66105.1"/>
    <property type="molecule type" value="Genomic_DNA"/>
</dbReference>
<evidence type="ECO:0000256" key="10">
    <source>
        <dbReference type="PROSITE-ProRule" id="PRU01360"/>
    </source>
</evidence>
<evidence type="ECO:0000259" key="14">
    <source>
        <dbReference type="Pfam" id="PF00593"/>
    </source>
</evidence>
<evidence type="ECO:0000256" key="3">
    <source>
        <dbReference type="ARBA" id="ARBA00022452"/>
    </source>
</evidence>
<evidence type="ECO:0000313" key="17">
    <source>
        <dbReference type="Proteomes" id="UP000477680"/>
    </source>
</evidence>
<keyword evidence="5 13" id="KW-0732">Signal</keyword>
<keyword evidence="8 10" id="KW-0472">Membrane</keyword>
<dbReference type="InterPro" id="IPR000531">
    <property type="entry name" value="Beta-barrel_TonB"/>
</dbReference>
<evidence type="ECO:0000256" key="8">
    <source>
        <dbReference type="ARBA" id="ARBA00023136"/>
    </source>
</evidence>
<feature type="chain" id="PRO_5025430980" evidence="13">
    <location>
        <begin position="21"/>
        <end position="645"/>
    </location>
</feature>
<name>A0A6C0U6N9_9GAMM</name>
<dbReference type="PANTHER" id="PTHR30069">
    <property type="entry name" value="TONB-DEPENDENT OUTER MEMBRANE RECEPTOR"/>
    <property type="match status" value="1"/>
</dbReference>
<evidence type="ECO:0000256" key="1">
    <source>
        <dbReference type="ARBA" id="ARBA00004571"/>
    </source>
</evidence>
<keyword evidence="6" id="KW-0406">Ion transport</keyword>
<dbReference type="Gene3D" id="2.170.130.10">
    <property type="entry name" value="TonB-dependent receptor, plug domain"/>
    <property type="match status" value="1"/>
</dbReference>
<proteinExistence type="inferred from homology"/>
<dbReference type="Pfam" id="PF07715">
    <property type="entry name" value="Plug"/>
    <property type="match status" value="1"/>
</dbReference>
<dbReference type="RefSeq" id="WP_163495541.1">
    <property type="nucleotide sequence ID" value="NZ_CP048711.1"/>
</dbReference>
<keyword evidence="16" id="KW-0675">Receptor</keyword>
<dbReference type="GO" id="GO:0044718">
    <property type="term" value="P:siderophore transmembrane transport"/>
    <property type="evidence" value="ECO:0007669"/>
    <property type="project" value="TreeGrafter"/>
</dbReference>
<dbReference type="InterPro" id="IPR037066">
    <property type="entry name" value="Plug_dom_sf"/>
</dbReference>
<evidence type="ECO:0000259" key="15">
    <source>
        <dbReference type="Pfam" id="PF07715"/>
    </source>
</evidence>
<dbReference type="SUPFAM" id="SSF56935">
    <property type="entry name" value="Porins"/>
    <property type="match status" value="1"/>
</dbReference>
<dbReference type="Pfam" id="PF00593">
    <property type="entry name" value="TonB_dep_Rec_b-barrel"/>
    <property type="match status" value="1"/>
</dbReference>
<dbReference type="GO" id="GO:0015344">
    <property type="term" value="F:siderophore uptake transmembrane transporter activity"/>
    <property type="evidence" value="ECO:0007669"/>
    <property type="project" value="TreeGrafter"/>
</dbReference>
<evidence type="ECO:0000256" key="13">
    <source>
        <dbReference type="SAM" id="SignalP"/>
    </source>
</evidence>
<keyword evidence="2 10" id="KW-0813">Transport</keyword>
<gene>
    <name evidence="16" type="ORF">G3T16_12480</name>
</gene>
<sequence>MKMPLVVTMLTAFTSPLALAQTDEDTRMEEVVVSASATTQVLREAPAAMSVITREQLLERPVRDVLDAVRESVGVTLSGAGFTRRSINIRGMDGGHTLFLVDGRRVNASADVIAHSDFELGWIPPQAIAQIEMVRGPMSALYGSEALGGVINVITRPVTDTWSGNITLLHGEPSGSGGGERQTGAYVAGPLIEDRLGVRAYLDYQKRDNTPSAADPALSGTEARRAETGGATFSYTPAPEHRIDLSLQRADDLRRRDARTAGPAHLARDYVYRDDVRRQQIDVHYNGDFQSFALEAGAYRSTLERENRGSDLLAPPSEQELSSDIVEGRVRFERGSHRLLAGGEYRHETLDDGSLITTGSESATVHSLYLQDNIALPVEDVTLTLGLRADDHEQFGTEYSPRAYLVWQVSDSLTLRGGYGEGFKAPTLKQLSPQYSAFGGGGRFEITGNPQLQPETSRSVELGLLHQAGRLRTEATIYENRLRDLVQTECFVNCGQFGLERRQYVNVAEARLRGFEFASSVTLPLGFDAGVNYSYLDAVDRESDERLLERPRHSATARLGWNQGPWSAHLRVQRVGSQLRTVDNAVATLPYYSLWHLGGAWEVTTTVTLRAGIENLTDERLSERSELFTYDERRRYAYFSANLNF</sequence>
<dbReference type="InterPro" id="IPR012910">
    <property type="entry name" value="Plug_dom"/>
</dbReference>
<dbReference type="AlphaFoldDB" id="A0A6C0U6N9"/>
<feature type="domain" description="TonB-dependent receptor-like beta-barrel" evidence="14">
    <location>
        <begin position="249"/>
        <end position="616"/>
    </location>
</feature>
<dbReference type="Gene3D" id="2.40.170.20">
    <property type="entry name" value="TonB-dependent receptor, beta-barrel domain"/>
    <property type="match status" value="1"/>
</dbReference>
<reference evidence="16 17" key="1">
    <citation type="submission" date="2020-02" db="EMBL/GenBank/DDBJ databases">
        <title>Genome sequencing for Kineobactrum sp. M2.</title>
        <authorList>
            <person name="Park S.-J."/>
        </authorList>
    </citation>
    <scope>NUCLEOTIDE SEQUENCE [LARGE SCALE GENOMIC DNA]</scope>
    <source>
        <strain evidence="16 17">M2</strain>
    </source>
</reference>
<dbReference type="CDD" id="cd01347">
    <property type="entry name" value="ligand_gated_channel"/>
    <property type="match status" value="1"/>
</dbReference>
<keyword evidence="9 10" id="KW-0998">Cell outer membrane</keyword>
<dbReference type="InterPro" id="IPR039426">
    <property type="entry name" value="TonB-dep_rcpt-like"/>
</dbReference>
<comment type="subcellular location">
    <subcellularLocation>
        <location evidence="1 10">Cell outer membrane</location>
        <topology evidence="1 10">Multi-pass membrane protein</topology>
    </subcellularLocation>
</comment>